<gene>
    <name evidence="1" type="ORF">MNB_SUP05-SYMBIONT-7-545</name>
</gene>
<organism evidence="1">
    <name type="scientific">hydrothermal vent metagenome</name>
    <dbReference type="NCBI Taxonomy" id="652676"/>
    <lineage>
        <taxon>unclassified sequences</taxon>
        <taxon>metagenomes</taxon>
        <taxon>ecological metagenomes</taxon>
    </lineage>
</organism>
<proteinExistence type="predicted"/>
<name>A0A1W1E5U3_9ZZZZ</name>
<reference evidence="1" key="1">
    <citation type="submission" date="2016-10" db="EMBL/GenBank/DDBJ databases">
        <authorList>
            <person name="de Groot N.N."/>
        </authorList>
    </citation>
    <scope>NUCLEOTIDE SEQUENCE</scope>
</reference>
<dbReference type="AlphaFoldDB" id="A0A1W1E5U3"/>
<sequence length="56" mass="6110">MAFKVLVILFKSVSVITLSPALDTCTAKSAPKILGKAYKAESNKKKAISVFFNVEY</sequence>
<protein>
    <submittedName>
        <fullName evidence="1">Uncharacterized protein</fullName>
    </submittedName>
</protein>
<accession>A0A1W1E5U3</accession>
<evidence type="ECO:0000313" key="1">
    <source>
        <dbReference type="EMBL" id="SFV89334.1"/>
    </source>
</evidence>
<dbReference type="EMBL" id="FPIA01000144">
    <property type="protein sequence ID" value="SFV89334.1"/>
    <property type="molecule type" value="Genomic_DNA"/>
</dbReference>